<dbReference type="GO" id="GO:0016829">
    <property type="term" value="F:lyase activity"/>
    <property type="evidence" value="ECO:0007669"/>
    <property type="project" value="UniProtKB-KW"/>
</dbReference>
<dbReference type="GO" id="GO:0003697">
    <property type="term" value="F:single-stranded DNA binding"/>
    <property type="evidence" value="ECO:0007669"/>
    <property type="project" value="InterPro"/>
</dbReference>
<dbReference type="EC" id="3.4.-.-" evidence="8"/>
<keyword evidence="2 8" id="KW-0645">Protease</keyword>
<dbReference type="Gene3D" id="3.90.1680.10">
    <property type="entry name" value="SOS response associated peptidase-like"/>
    <property type="match status" value="1"/>
</dbReference>
<protein>
    <recommendedName>
        <fullName evidence="8">Abasic site processing protein</fullName>
        <ecNumber evidence="8">3.4.-.-</ecNumber>
    </recommendedName>
</protein>
<dbReference type="Proteomes" id="UP000473278">
    <property type="component" value="Unassembled WGS sequence"/>
</dbReference>
<proteinExistence type="inferred from homology"/>
<evidence type="ECO:0000256" key="8">
    <source>
        <dbReference type="RuleBase" id="RU364100"/>
    </source>
</evidence>
<dbReference type="InterPro" id="IPR003738">
    <property type="entry name" value="SRAP"/>
</dbReference>
<accession>A0A6M1T766</accession>
<evidence type="ECO:0000256" key="7">
    <source>
        <dbReference type="ARBA" id="ARBA00023239"/>
    </source>
</evidence>
<keyword evidence="10" id="KW-1185">Reference proteome</keyword>
<dbReference type="GO" id="GO:0008233">
    <property type="term" value="F:peptidase activity"/>
    <property type="evidence" value="ECO:0007669"/>
    <property type="project" value="UniProtKB-KW"/>
</dbReference>
<evidence type="ECO:0000256" key="2">
    <source>
        <dbReference type="ARBA" id="ARBA00022670"/>
    </source>
</evidence>
<keyword evidence="3" id="KW-0227">DNA damage</keyword>
<keyword evidence="7" id="KW-0456">Lyase</keyword>
<evidence type="ECO:0000313" key="10">
    <source>
        <dbReference type="Proteomes" id="UP000473278"/>
    </source>
</evidence>
<name>A0A6M1T766_9BACT</name>
<dbReference type="EMBL" id="JAALLT010000004">
    <property type="protein sequence ID" value="NGP77795.1"/>
    <property type="molecule type" value="Genomic_DNA"/>
</dbReference>
<dbReference type="GO" id="GO:0006508">
    <property type="term" value="P:proteolysis"/>
    <property type="evidence" value="ECO:0007669"/>
    <property type="project" value="UniProtKB-KW"/>
</dbReference>
<evidence type="ECO:0000256" key="1">
    <source>
        <dbReference type="ARBA" id="ARBA00008136"/>
    </source>
</evidence>
<evidence type="ECO:0000313" key="9">
    <source>
        <dbReference type="EMBL" id="NGP77795.1"/>
    </source>
</evidence>
<keyword evidence="5" id="KW-0190">Covalent protein-DNA linkage</keyword>
<sequence length="223" mass="25719">MSERLARHSEKSVIEEEFQVSTHRDEFFEPDYNISPGSLMPVVYEEQEERKIYNFQWGLIPENADAESEGKKHYQAKSEEVEEDEWLSECFGKRRCIVPANGFYKWKTSEKKSTPFYIRLLAREIAGFAGLYSVWQSGSGRDVYSFTLLTTQANALVQPVDDRMPVILQPDDYEQWLNKDADAEDLKKLLQPLGMTEMAVNRVSEKVADLNSQGPELIQPIPK</sequence>
<dbReference type="AlphaFoldDB" id="A0A6M1T766"/>
<comment type="similarity">
    <text evidence="1 8">Belongs to the SOS response-associated peptidase family.</text>
</comment>
<dbReference type="InterPro" id="IPR036590">
    <property type="entry name" value="SRAP-like"/>
</dbReference>
<dbReference type="SUPFAM" id="SSF143081">
    <property type="entry name" value="BB1717-like"/>
    <property type="match status" value="1"/>
</dbReference>
<dbReference type="Pfam" id="PF02586">
    <property type="entry name" value="SRAP"/>
    <property type="match status" value="1"/>
</dbReference>
<evidence type="ECO:0000256" key="6">
    <source>
        <dbReference type="ARBA" id="ARBA00023125"/>
    </source>
</evidence>
<evidence type="ECO:0000256" key="5">
    <source>
        <dbReference type="ARBA" id="ARBA00023124"/>
    </source>
</evidence>
<dbReference type="GO" id="GO:0106300">
    <property type="term" value="P:protein-DNA covalent cross-linking repair"/>
    <property type="evidence" value="ECO:0007669"/>
    <property type="project" value="InterPro"/>
</dbReference>
<gene>
    <name evidence="9" type="ORF">G3570_14195</name>
</gene>
<dbReference type="RefSeq" id="WP_165143493.1">
    <property type="nucleotide sequence ID" value="NZ_JAALLT010000004.1"/>
</dbReference>
<keyword evidence="4 8" id="KW-0378">Hydrolase</keyword>
<evidence type="ECO:0000256" key="4">
    <source>
        <dbReference type="ARBA" id="ARBA00022801"/>
    </source>
</evidence>
<comment type="caution">
    <text evidence="9">The sequence shown here is derived from an EMBL/GenBank/DDBJ whole genome shotgun (WGS) entry which is preliminary data.</text>
</comment>
<reference evidence="9 10" key="1">
    <citation type="submission" date="2020-02" db="EMBL/GenBank/DDBJ databases">
        <title>Balneolaceae bacterium YR4-1, complete genome.</title>
        <authorList>
            <person name="Li Y."/>
            <person name="Wu S."/>
        </authorList>
    </citation>
    <scope>NUCLEOTIDE SEQUENCE [LARGE SCALE GENOMIC DNA]</scope>
    <source>
        <strain evidence="9 10">YR4-1</strain>
    </source>
</reference>
<evidence type="ECO:0000256" key="3">
    <source>
        <dbReference type="ARBA" id="ARBA00022763"/>
    </source>
</evidence>
<dbReference type="PANTHER" id="PTHR13604:SF0">
    <property type="entry name" value="ABASIC SITE PROCESSING PROTEIN HMCES"/>
    <property type="match status" value="1"/>
</dbReference>
<dbReference type="PANTHER" id="PTHR13604">
    <property type="entry name" value="DC12-RELATED"/>
    <property type="match status" value="1"/>
</dbReference>
<keyword evidence="6" id="KW-0238">DNA-binding</keyword>
<organism evidence="9 10">
    <name type="scientific">Halalkalibaculum roseum</name>
    <dbReference type="NCBI Taxonomy" id="2709311"/>
    <lineage>
        <taxon>Bacteria</taxon>
        <taxon>Pseudomonadati</taxon>
        <taxon>Balneolota</taxon>
        <taxon>Balneolia</taxon>
        <taxon>Balneolales</taxon>
        <taxon>Balneolaceae</taxon>
        <taxon>Halalkalibaculum</taxon>
    </lineage>
</organism>